<gene>
    <name evidence="1" type="ORF">CYMTET_34023</name>
</gene>
<evidence type="ECO:0000313" key="1">
    <source>
        <dbReference type="EMBL" id="KAK3256867.1"/>
    </source>
</evidence>
<accession>A0AAE0FBW0</accession>
<dbReference type="EMBL" id="LGRX02021270">
    <property type="protein sequence ID" value="KAK3256867.1"/>
    <property type="molecule type" value="Genomic_DNA"/>
</dbReference>
<proteinExistence type="predicted"/>
<reference evidence="1 2" key="1">
    <citation type="journal article" date="2015" name="Genome Biol. Evol.">
        <title>Comparative Genomics of a Bacterivorous Green Alga Reveals Evolutionary Causalities and Consequences of Phago-Mixotrophic Mode of Nutrition.</title>
        <authorList>
            <person name="Burns J.A."/>
            <person name="Paasch A."/>
            <person name="Narechania A."/>
            <person name="Kim E."/>
        </authorList>
    </citation>
    <scope>NUCLEOTIDE SEQUENCE [LARGE SCALE GENOMIC DNA]</scope>
    <source>
        <strain evidence="1 2">PLY_AMNH</strain>
    </source>
</reference>
<sequence length="343" mass="37227">MDSIRADTKAAVSLGQSSMDGHRGVTRKVVSLGQGSMVGNMAVTGQGFMDWSTAVTGKAVSLGQGSMDGTRAVTGTAGCYGDRGLAGARLSGWYQGCYGDSGFPGVTLFGWLNCRYRDNGLAGATLYEWAVTWTAVSLGQRSVDGNKVVTGQRSMDWNRAVTGTAVSLGHRSVDGNRSITETAVSLAKDRAKNLAMEHWIQFCDKTGLASSVTRMSLREAKVIFCDSQMVVVDEIKNRARIYSITFSDFLEAIARAADLISPPTEEELDTFYENYGECKSGLRTWEYFNRVTVDYAEDKARESAELAAVKTRLLHEKLEPVLELVVNNLLKSWGCANSQKVAS</sequence>
<comment type="caution">
    <text evidence="1">The sequence shown here is derived from an EMBL/GenBank/DDBJ whole genome shotgun (WGS) entry which is preliminary data.</text>
</comment>
<name>A0AAE0FBW0_9CHLO</name>
<organism evidence="1 2">
    <name type="scientific">Cymbomonas tetramitiformis</name>
    <dbReference type="NCBI Taxonomy" id="36881"/>
    <lineage>
        <taxon>Eukaryota</taxon>
        <taxon>Viridiplantae</taxon>
        <taxon>Chlorophyta</taxon>
        <taxon>Pyramimonadophyceae</taxon>
        <taxon>Pyramimonadales</taxon>
        <taxon>Pyramimonadaceae</taxon>
        <taxon>Cymbomonas</taxon>
    </lineage>
</organism>
<keyword evidence="2" id="KW-1185">Reference proteome</keyword>
<dbReference type="Proteomes" id="UP001190700">
    <property type="component" value="Unassembled WGS sequence"/>
</dbReference>
<dbReference type="AlphaFoldDB" id="A0AAE0FBW0"/>
<protein>
    <submittedName>
        <fullName evidence="1">Uncharacterized protein</fullName>
    </submittedName>
</protein>
<evidence type="ECO:0000313" key="2">
    <source>
        <dbReference type="Proteomes" id="UP001190700"/>
    </source>
</evidence>